<reference evidence="2 3" key="1">
    <citation type="submission" date="2021-03" db="EMBL/GenBank/DDBJ databases">
        <title>Paenibacillus artemisicola MWE-103 whole genome sequence.</title>
        <authorList>
            <person name="Ham Y.J."/>
        </authorList>
    </citation>
    <scope>NUCLEOTIDE SEQUENCE [LARGE SCALE GENOMIC DNA]</scope>
    <source>
        <strain evidence="2 3">MWE-103</strain>
    </source>
</reference>
<sequence length="66" mass="7183">MKGMQRKTADAALLGVGTKMHESMPAAPAASEFDAKEDGNNFKFGLFNGALAVMPFWILVIWLIAR</sequence>
<organism evidence="2 3">
    <name type="scientific">Paenibacillus artemisiicola</name>
    <dbReference type="NCBI Taxonomy" id="1172618"/>
    <lineage>
        <taxon>Bacteria</taxon>
        <taxon>Bacillati</taxon>
        <taxon>Bacillota</taxon>
        <taxon>Bacilli</taxon>
        <taxon>Bacillales</taxon>
        <taxon>Paenibacillaceae</taxon>
        <taxon>Paenibacillus</taxon>
    </lineage>
</organism>
<dbReference type="EMBL" id="JAGGDJ010000001">
    <property type="protein sequence ID" value="MBO7742857.1"/>
    <property type="molecule type" value="Genomic_DNA"/>
</dbReference>
<evidence type="ECO:0000313" key="2">
    <source>
        <dbReference type="EMBL" id="MBO7742857.1"/>
    </source>
</evidence>
<feature type="transmembrane region" description="Helical" evidence="1">
    <location>
        <begin position="45"/>
        <end position="65"/>
    </location>
</feature>
<dbReference type="RefSeq" id="WP_208845820.1">
    <property type="nucleotide sequence ID" value="NZ_JAGGDJ010000001.1"/>
</dbReference>
<keyword evidence="1" id="KW-1133">Transmembrane helix</keyword>
<evidence type="ECO:0000313" key="3">
    <source>
        <dbReference type="Proteomes" id="UP000670947"/>
    </source>
</evidence>
<proteinExistence type="predicted"/>
<comment type="caution">
    <text evidence="2">The sequence shown here is derived from an EMBL/GenBank/DDBJ whole genome shotgun (WGS) entry which is preliminary data.</text>
</comment>
<dbReference type="Proteomes" id="UP000670947">
    <property type="component" value="Unassembled WGS sequence"/>
</dbReference>
<gene>
    <name evidence="2" type="ORF">I8J29_01525</name>
</gene>
<accession>A0ABS3W3I5</accession>
<keyword evidence="1" id="KW-0812">Transmembrane</keyword>
<keyword evidence="1" id="KW-0472">Membrane</keyword>
<name>A0ABS3W3I5_9BACL</name>
<protein>
    <submittedName>
        <fullName evidence="2">Uncharacterized protein</fullName>
    </submittedName>
</protein>
<evidence type="ECO:0000256" key="1">
    <source>
        <dbReference type="SAM" id="Phobius"/>
    </source>
</evidence>
<keyword evidence="3" id="KW-1185">Reference proteome</keyword>